<accession>A0A368H1M8</accession>
<dbReference type="PANTHER" id="PTHR23021">
    <property type="entry name" value="SERPENTINE RECEPTOR, CLASS T"/>
    <property type="match status" value="1"/>
</dbReference>
<proteinExistence type="predicted"/>
<evidence type="ECO:0000256" key="1">
    <source>
        <dbReference type="SAM" id="Phobius"/>
    </source>
</evidence>
<evidence type="ECO:0008006" key="4">
    <source>
        <dbReference type="Google" id="ProtNLM"/>
    </source>
</evidence>
<dbReference type="InterPro" id="IPR019425">
    <property type="entry name" value="7TM_GPCR_serpentine_rcpt_Srt"/>
</dbReference>
<gene>
    <name evidence="2" type="ORF">ANCCAN_04733</name>
</gene>
<comment type="caution">
    <text evidence="2">The sequence shown here is derived from an EMBL/GenBank/DDBJ whole genome shotgun (WGS) entry which is preliminary data.</text>
</comment>
<dbReference type="AlphaFoldDB" id="A0A368H1M8"/>
<dbReference type="Proteomes" id="UP000252519">
    <property type="component" value="Unassembled WGS sequence"/>
</dbReference>
<dbReference type="Pfam" id="PF10321">
    <property type="entry name" value="7TM_GPCR_Srt"/>
    <property type="match status" value="1"/>
</dbReference>
<protein>
    <recommendedName>
        <fullName evidence="4">G-protein coupled receptors family 1 profile domain-containing protein</fullName>
    </recommendedName>
</protein>
<dbReference type="OrthoDB" id="5851694at2759"/>
<keyword evidence="1" id="KW-1133">Transmembrane helix</keyword>
<name>A0A368H1M8_ANCCA</name>
<keyword evidence="1" id="KW-0812">Transmembrane</keyword>
<sequence length="146" mass="16516">MIEIGNMTETDTAKSPIPFYQSLIVGLTYSLLSAALLSIYTAYVLVLLKNREFRKLQAFRLMLCLGVFDCIQLVGHFIGGILTIRTEITYTNPYLCQVFGGILNSAWVGLFPLSLIIAINRLLIFRKAIEPEEKLPQPMMFCMVLF</sequence>
<feature type="transmembrane region" description="Helical" evidence="1">
    <location>
        <begin position="20"/>
        <end position="46"/>
    </location>
</feature>
<dbReference type="EMBL" id="JOJR01000037">
    <property type="protein sequence ID" value="RCN49160.1"/>
    <property type="molecule type" value="Genomic_DNA"/>
</dbReference>
<evidence type="ECO:0000313" key="2">
    <source>
        <dbReference type="EMBL" id="RCN49160.1"/>
    </source>
</evidence>
<feature type="transmembrane region" description="Helical" evidence="1">
    <location>
        <begin position="98"/>
        <end position="119"/>
    </location>
</feature>
<keyword evidence="3" id="KW-1185">Reference proteome</keyword>
<reference evidence="2 3" key="1">
    <citation type="submission" date="2014-10" db="EMBL/GenBank/DDBJ databases">
        <title>Draft genome of the hookworm Ancylostoma caninum.</title>
        <authorList>
            <person name="Mitreva M."/>
        </authorList>
    </citation>
    <scope>NUCLEOTIDE SEQUENCE [LARGE SCALE GENOMIC DNA]</scope>
    <source>
        <strain evidence="2 3">Baltimore</strain>
    </source>
</reference>
<evidence type="ECO:0000313" key="3">
    <source>
        <dbReference type="Proteomes" id="UP000252519"/>
    </source>
</evidence>
<feature type="transmembrane region" description="Helical" evidence="1">
    <location>
        <begin position="58"/>
        <end position="78"/>
    </location>
</feature>
<keyword evidence="1" id="KW-0472">Membrane</keyword>
<organism evidence="2 3">
    <name type="scientific">Ancylostoma caninum</name>
    <name type="common">Dog hookworm</name>
    <dbReference type="NCBI Taxonomy" id="29170"/>
    <lineage>
        <taxon>Eukaryota</taxon>
        <taxon>Metazoa</taxon>
        <taxon>Ecdysozoa</taxon>
        <taxon>Nematoda</taxon>
        <taxon>Chromadorea</taxon>
        <taxon>Rhabditida</taxon>
        <taxon>Rhabditina</taxon>
        <taxon>Rhabditomorpha</taxon>
        <taxon>Strongyloidea</taxon>
        <taxon>Ancylostomatidae</taxon>
        <taxon>Ancylostomatinae</taxon>
        <taxon>Ancylostoma</taxon>
    </lineage>
</organism>